<reference evidence="2" key="1">
    <citation type="submission" date="2022-01" db="EMBL/GenBank/DDBJ databases">
        <authorList>
            <person name="Wang Y."/>
        </authorList>
    </citation>
    <scope>NUCLEOTIDE SEQUENCE</scope>
    <source>
        <strain evidence="2">WB101</strain>
    </source>
</reference>
<comment type="caution">
    <text evidence="2">The sequence shown here is derived from an EMBL/GenBank/DDBJ whole genome shotgun (WGS) entry which is preliminary data.</text>
</comment>
<feature type="signal peptide" evidence="1">
    <location>
        <begin position="1"/>
        <end position="22"/>
    </location>
</feature>
<sequence length="176" mass="20038">MNSVRKILLSFCLLCIVLFSCTDDSLNQSKYEPKEPDINLSGLWLLSGAEETTTYSEWPIPPDEDPVQKKNSQGFNMLIQQMDENKIRIYGLVGADAGRAENSVFSACSNPENCKVYGTKTGDRTWEVDIKNGQRTFYATIEVEILINKTEIRLESRYEFQNKSIEHTLDGEKIPE</sequence>
<evidence type="ECO:0000313" key="3">
    <source>
        <dbReference type="Proteomes" id="UP001165366"/>
    </source>
</evidence>
<protein>
    <recommendedName>
        <fullName evidence="4">DUF5004 domain-containing protein</fullName>
    </recommendedName>
</protein>
<evidence type="ECO:0000256" key="1">
    <source>
        <dbReference type="SAM" id="SignalP"/>
    </source>
</evidence>
<evidence type="ECO:0000313" key="2">
    <source>
        <dbReference type="EMBL" id="MCG2590606.1"/>
    </source>
</evidence>
<dbReference type="PROSITE" id="PS51257">
    <property type="entry name" value="PROKAR_LIPOPROTEIN"/>
    <property type="match status" value="1"/>
</dbReference>
<name>A0ABS9KIC5_9BACT</name>
<reference evidence="2" key="2">
    <citation type="submission" date="2024-05" db="EMBL/GenBank/DDBJ databases">
        <title>Rhodohalobacter halophilus gen. nov., sp. nov., a moderately halophilic member of the family Balneolaceae.</title>
        <authorList>
            <person name="Xia J."/>
        </authorList>
    </citation>
    <scope>NUCLEOTIDE SEQUENCE</scope>
    <source>
        <strain evidence="2">WB101</strain>
    </source>
</reference>
<keyword evidence="1" id="KW-0732">Signal</keyword>
<gene>
    <name evidence="2" type="ORF">L6773_18680</name>
</gene>
<evidence type="ECO:0008006" key="4">
    <source>
        <dbReference type="Google" id="ProtNLM"/>
    </source>
</evidence>
<dbReference type="EMBL" id="JAKLWS010000037">
    <property type="protein sequence ID" value="MCG2590606.1"/>
    <property type="molecule type" value="Genomic_DNA"/>
</dbReference>
<dbReference type="Proteomes" id="UP001165366">
    <property type="component" value="Unassembled WGS sequence"/>
</dbReference>
<keyword evidence="3" id="KW-1185">Reference proteome</keyword>
<organism evidence="2 3">
    <name type="scientific">Rhodohalobacter sulfatireducens</name>
    <dbReference type="NCBI Taxonomy" id="2911366"/>
    <lineage>
        <taxon>Bacteria</taxon>
        <taxon>Pseudomonadati</taxon>
        <taxon>Balneolota</taxon>
        <taxon>Balneolia</taxon>
        <taxon>Balneolales</taxon>
        <taxon>Balneolaceae</taxon>
        <taxon>Rhodohalobacter</taxon>
    </lineage>
</organism>
<dbReference type="RefSeq" id="WP_237856042.1">
    <property type="nucleotide sequence ID" value="NZ_JAKLWS010000037.1"/>
</dbReference>
<feature type="chain" id="PRO_5045915629" description="DUF5004 domain-containing protein" evidence="1">
    <location>
        <begin position="23"/>
        <end position="176"/>
    </location>
</feature>
<accession>A0ABS9KIC5</accession>
<proteinExistence type="predicted"/>